<name>A0A820HLN9_9BILA</name>
<dbReference type="Proteomes" id="UP000663881">
    <property type="component" value="Unassembled WGS sequence"/>
</dbReference>
<organism evidence="1 2">
    <name type="scientific">Adineta steineri</name>
    <dbReference type="NCBI Taxonomy" id="433720"/>
    <lineage>
        <taxon>Eukaryota</taxon>
        <taxon>Metazoa</taxon>
        <taxon>Spiralia</taxon>
        <taxon>Gnathifera</taxon>
        <taxon>Rotifera</taxon>
        <taxon>Eurotatoria</taxon>
        <taxon>Bdelloidea</taxon>
        <taxon>Adinetida</taxon>
        <taxon>Adinetidae</taxon>
        <taxon>Adineta</taxon>
    </lineage>
</organism>
<accession>A0A820HLN9</accession>
<evidence type="ECO:0000313" key="1">
    <source>
        <dbReference type="EMBL" id="CAF4294218.1"/>
    </source>
</evidence>
<sequence>MNNDCSDILPTLDLLLNLSQQTSLLIDLHYADSDPIQLANAQQTFNTHLTNQTIDLSIIYDETIDLYDSKIFEKM</sequence>
<comment type="caution">
    <text evidence="1">The sequence shown here is derived from an EMBL/GenBank/DDBJ whole genome shotgun (WGS) entry which is preliminary data.</text>
</comment>
<evidence type="ECO:0000313" key="2">
    <source>
        <dbReference type="Proteomes" id="UP000663881"/>
    </source>
</evidence>
<dbReference type="AlphaFoldDB" id="A0A820HLN9"/>
<reference evidence="1" key="1">
    <citation type="submission" date="2021-02" db="EMBL/GenBank/DDBJ databases">
        <authorList>
            <person name="Nowell W R."/>
        </authorList>
    </citation>
    <scope>NUCLEOTIDE SEQUENCE</scope>
</reference>
<gene>
    <name evidence="1" type="ORF">OKA104_LOCUS45865</name>
</gene>
<dbReference type="EMBL" id="CAJOAY010015851">
    <property type="protein sequence ID" value="CAF4294218.1"/>
    <property type="molecule type" value="Genomic_DNA"/>
</dbReference>
<protein>
    <submittedName>
        <fullName evidence="1">Uncharacterized protein</fullName>
    </submittedName>
</protein>
<proteinExistence type="predicted"/>